<evidence type="ECO:0000313" key="4">
    <source>
        <dbReference type="Proteomes" id="UP001352263"/>
    </source>
</evidence>
<gene>
    <name evidence="3" type="ORF">RY831_19325</name>
</gene>
<dbReference type="NCBIfam" id="TIGR01007">
    <property type="entry name" value="eps_fam"/>
    <property type="match status" value="1"/>
</dbReference>
<comment type="caution">
    <text evidence="3">The sequence shown here is derived from an EMBL/GenBank/DDBJ whole genome shotgun (WGS) entry which is preliminary data.</text>
</comment>
<dbReference type="SUPFAM" id="SSF52540">
    <property type="entry name" value="P-loop containing nucleoside triphosphate hydrolases"/>
    <property type="match status" value="1"/>
</dbReference>
<keyword evidence="1" id="KW-0547">Nucleotide-binding</keyword>
<dbReference type="PANTHER" id="PTHR32309">
    <property type="entry name" value="TYROSINE-PROTEIN KINASE"/>
    <property type="match status" value="1"/>
</dbReference>
<evidence type="ECO:0000256" key="1">
    <source>
        <dbReference type="ARBA" id="ARBA00022741"/>
    </source>
</evidence>
<evidence type="ECO:0000256" key="2">
    <source>
        <dbReference type="ARBA" id="ARBA00022840"/>
    </source>
</evidence>
<name>A0ABU6JCF1_9BURK</name>
<dbReference type="EMBL" id="JAWIIV010000017">
    <property type="protein sequence ID" value="MEC4721321.1"/>
    <property type="molecule type" value="Genomic_DNA"/>
</dbReference>
<protein>
    <submittedName>
        <fullName evidence="3">Polysaccharide biosynthesis tyrosine autokinase</fullName>
        <ecNumber evidence="3">2.7.10.2</ecNumber>
    </submittedName>
</protein>
<keyword evidence="2" id="KW-0067">ATP-binding</keyword>
<dbReference type="InterPro" id="IPR037257">
    <property type="entry name" value="T2SS_E_N_sf"/>
</dbReference>
<dbReference type="InterPro" id="IPR027417">
    <property type="entry name" value="P-loop_NTPase"/>
</dbReference>
<dbReference type="RefSeq" id="WP_326508024.1">
    <property type="nucleotide sequence ID" value="NZ_JAWIIV010000017.1"/>
</dbReference>
<dbReference type="EC" id="2.7.10.2" evidence="3"/>
<dbReference type="Gene3D" id="3.40.50.300">
    <property type="entry name" value="P-loop containing nucleotide triphosphate hydrolases"/>
    <property type="match status" value="1"/>
</dbReference>
<sequence length="291" mass="31321">MNSPIYTIASRSQEQVPASRMGRILVEQGRIDPVQAERIATMQKERGIRYGEAARSLNLVSEADIQRVLAQQFGHPFNETATGVQSELLVAAYAPDCAEAEVLRSIRTQIITRWFARGHQWLSVAAVNPGDGNSVFVANLAISFSQLGMRTLLIDAHLRRPRQHQLFGLNNALGLTDMLSGRIGMEAVQNPENLSLLAVVPAGALPTSHVEVARQDAFSHVQKRLSEAFDVILVDSPPFATSADAHAIAARIGGVLLVARKNTTRVADASALSTQLTANGIAGVGSVLLDF</sequence>
<dbReference type="Proteomes" id="UP001352263">
    <property type="component" value="Unassembled WGS sequence"/>
</dbReference>
<reference evidence="3 4" key="1">
    <citation type="submission" date="2023-10" db="EMBL/GenBank/DDBJ databases">
        <title>Noviherbaspirillum sp. CPCC 100848 genome assembly.</title>
        <authorList>
            <person name="Li X.Y."/>
            <person name="Fang X.M."/>
        </authorList>
    </citation>
    <scope>NUCLEOTIDE SEQUENCE [LARGE SCALE GENOMIC DNA]</scope>
    <source>
        <strain evidence="3 4">CPCC 100848</strain>
    </source>
</reference>
<dbReference type="PANTHER" id="PTHR32309:SF13">
    <property type="entry name" value="FERRIC ENTEROBACTIN TRANSPORT PROTEIN FEPE"/>
    <property type="match status" value="1"/>
</dbReference>
<organism evidence="3 4">
    <name type="scientific">Noviherbaspirillum album</name>
    <dbReference type="NCBI Taxonomy" id="3080276"/>
    <lineage>
        <taxon>Bacteria</taxon>
        <taxon>Pseudomonadati</taxon>
        <taxon>Pseudomonadota</taxon>
        <taxon>Betaproteobacteria</taxon>
        <taxon>Burkholderiales</taxon>
        <taxon>Oxalobacteraceae</taxon>
        <taxon>Noviherbaspirillum</taxon>
    </lineage>
</organism>
<evidence type="ECO:0000313" key="3">
    <source>
        <dbReference type="EMBL" id="MEC4721321.1"/>
    </source>
</evidence>
<proteinExistence type="predicted"/>
<dbReference type="CDD" id="cd05387">
    <property type="entry name" value="BY-kinase"/>
    <property type="match status" value="1"/>
</dbReference>
<dbReference type="InterPro" id="IPR050445">
    <property type="entry name" value="Bact_polysacc_biosynth/exp"/>
</dbReference>
<dbReference type="GO" id="GO:0004715">
    <property type="term" value="F:non-membrane spanning protein tyrosine kinase activity"/>
    <property type="evidence" value="ECO:0007669"/>
    <property type="project" value="UniProtKB-EC"/>
</dbReference>
<accession>A0ABU6JCF1</accession>
<keyword evidence="4" id="KW-1185">Reference proteome</keyword>
<dbReference type="InterPro" id="IPR005702">
    <property type="entry name" value="Wzc-like_C"/>
</dbReference>
<dbReference type="SUPFAM" id="SSF160246">
    <property type="entry name" value="EspE N-terminal domain-like"/>
    <property type="match status" value="1"/>
</dbReference>
<keyword evidence="3" id="KW-0808">Transferase</keyword>